<name>A0A6G0ZLH2_APHCR</name>
<gene>
    <name evidence="2" type="ORF">FWK35_00011420</name>
</gene>
<sequence length="34" mass="4098">MMCVCLILLFFVSSYNITCRNNRSIYNFKGGFRW</sequence>
<reference evidence="2 3" key="1">
    <citation type="submission" date="2019-08" db="EMBL/GenBank/DDBJ databases">
        <title>Whole genome of Aphis craccivora.</title>
        <authorList>
            <person name="Voronova N.V."/>
            <person name="Shulinski R.S."/>
            <person name="Bandarenka Y.V."/>
            <person name="Zhorov D.G."/>
            <person name="Warner D."/>
        </authorList>
    </citation>
    <scope>NUCLEOTIDE SEQUENCE [LARGE SCALE GENOMIC DNA]</scope>
    <source>
        <strain evidence="2">180601</strain>
        <tissue evidence="2">Whole Body</tissue>
    </source>
</reference>
<evidence type="ECO:0000313" key="3">
    <source>
        <dbReference type="Proteomes" id="UP000478052"/>
    </source>
</evidence>
<dbReference type="Proteomes" id="UP000478052">
    <property type="component" value="Unassembled WGS sequence"/>
</dbReference>
<accession>A0A6G0ZLH2</accession>
<comment type="caution">
    <text evidence="2">The sequence shown here is derived from an EMBL/GenBank/DDBJ whole genome shotgun (WGS) entry which is preliminary data.</text>
</comment>
<keyword evidence="1" id="KW-0732">Signal</keyword>
<feature type="chain" id="PRO_5026173188" evidence="1">
    <location>
        <begin position="20"/>
        <end position="34"/>
    </location>
</feature>
<evidence type="ECO:0000313" key="2">
    <source>
        <dbReference type="EMBL" id="KAF0771930.1"/>
    </source>
</evidence>
<dbReference type="EMBL" id="VUJU01000233">
    <property type="protein sequence ID" value="KAF0771930.1"/>
    <property type="molecule type" value="Genomic_DNA"/>
</dbReference>
<proteinExistence type="predicted"/>
<protein>
    <submittedName>
        <fullName evidence="2">Uncharacterized protein</fullName>
    </submittedName>
</protein>
<dbReference type="AlphaFoldDB" id="A0A6G0ZLH2"/>
<keyword evidence="3" id="KW-1185">Reference proteome</keyword>
<feature type="signal peptide" evidence="1">
    <location>
        <begin position="1"/>
        <end position="19"/>
    </location>
</feature>
<organism evidence="2 3">
    <name type="scientific">Aphis craccivora</name>
    <name type="common">Cowpea aphid</name>
    <dbReference type="NCBI Taxonomy" id="307492"/>
    <lineage>
        <taxon>Eukaryota</taxon>
        <taxon>Metazoa</taxon>
        <taxon>Ecdysozoa</taxon>
        <taxon>Arthropoda</taxon>
        <taxon>Hexapoda</taxon>
        <taxon>Insecta</taxon>
        <taxon>Pterygota</taxon>
        <taxon>Neoptera</taxon>
        <taxon>Paraneoptera</taxon>
        <taxon>Hemiptera</taxon>
        <taxon>Sternorrhyncha</taxon>
        <taxon>Aphidomorpha</taxon>
        <taxon>Aphidoidea</taxon>
        <taxon>Aphididae</taxon>
        <taxon>Aphidini</taxon>
        <taxon>Aphis</taxon>
        <taxon>Aphis</taxon>
    </lineage>
</organism>
<evidence type="ECO:0000256" key="1">
    <source>
        <dbReference type="SAM" id="SignalP"/>
    </source>
</evidence>